<keyword evidence="2" id="KW-1185">Reference proteome</keyword>
<dbReference type="SUPFAM" id="SSF56784">
    <property type="entry name" value="HAD-like"/>
    <property type="match status" value="1"/>
</dbReference>
<reference evidence="2" key="1">
    <citation type="journal article" date="2010" name="Genome Biol.">
        <title>Genome sequence of the necrotrophic plant pathogen Pythium ultimum reveals original pathogenicity mechanisms and effector repertoire.</title>
        <authorList>
            <person name="Levesque C.A."/>
            <person name="Brouwer H."/>
            <person name="Cano L."/>
            <person name="Hamilton J.P."/>
            <person name="Holt C."/>
            <person name="Huitema E."/>
            <person name="Raffaele S."/>
            <person name="Robideau G.P."/>
            <person name="Thines M."/>
            <person name="Win J."/>
            <person name="Zerillo M.M."/>
            <person name="Beakes G.W."/>
            <person name="Boore J.L."/>
            <person name="Busam D."/>
            <person name="Dumas B."/>
            <person name="Ferriera S."/>
            <person name="Fuerstenberg S.I."/>
            <person name="Gachon C.M."/>
            <person name="Gaulin E."/>
            <person name="Govers F."/>
            <person name="Grenville-Briggs L."/>
            <person name="Horner N."/>
            <person name="Hostetler J."/>
            <person name="Jiang R.H."/>
            <person name="Johnson J."/>
            <person name="Krajaejun T."/>
            <person name="Lin H."/>
            <person name="Meijer H.J."/>
            <person name="Moore B."/>
            <person name="Morris P."/>
            <person name="Phuntmart V."/>
            <person name="Puiu D."/>
            <person name="Shetty J."/>
            <person name="Stajich J.E."/>
            <person name="Tripathy S."/>
            <person name="Wawra S."/>
            <person name="van West P."/>
            <person name="Whitty B.R."/>
            <person name="Coutinho P.M."/>
            <person name="Henrissat B."/>
            <person name="Martin F."/>
            <person name="Thomas P.D."/>
            <person name="Tyler B.M."/>
            <person name="De Vries R.P."/>
            <person name="Kamoun S."/>
            <person name="Yandell M."/>
            <person name="Tisserat N."/>
            <person name="Buell C.R."/>
        </authorList>
    </citation>
    <scope>NUCLEOTIDE SEQUENCE</scope>
    <source>
        <strain evidence="2">DAOM:BR144</strain>
    </source>
</reference>
<reference evidence="1" key="3">
    <citation type="submission" date="2015-02" db="UniProtKB">
        <authorList>
            <consortium name="EnsemblProtists"/>
        </authorList>
    </citation>
    <scope>IDENTIFICATION</scope>
    <source>
        <strain evidence="1">DAOM BR144</strain>
    </source>
</reference>
<evidence type="ECO:0000313" key="1">
    <source>
        <dbReference type="EnsemblProtists" id="PYU1_T003303"/>
    </source>
</evidence>
<name>K3WEB2_GLOUD</name>
<dbReference type="HOGENOM" id="CLU_065483_0_0_1"/>
<dbReference type="PANTHER" id="PTHR43198:SF2">
    <property type="entry name" value="SI:CH1073-67J19.1-RELATED"/>
    <property type="match status" value="1"/>
</dbReference>
<dbReference type="OMA" id="STTDMEC"/>
<dbReference type="STRING" id="431595.K3WEB2"/>
<dbReference type="AlphaFoldDB" id="K3WEB2"/>
<proteinExistence type="predicted"/>
<dbReference type="Proteomes" id="UP000019132">
    <property type="component" value="Unassembled WGS sequence"/>
</dbReference>
<dbReference type="Pfam" id="PF12710">
    <property type="entry name" value="HAD"/>
    <property type="match status" value="1"/>
</dbReference>
<organism evidence="1 2">
    <name type="scientific">Globisporangium ultimum (strain ATCC 200006 / CBS 805.95 / DAOM BR144)</name>
    <name type="common">Pythium ultimum</name>
    <dbReference type="NCBI Taxonomy" id="431595"/>
    <lineage>
        <taxon>Eukaryota</taxon>
        <taxon>Sar</taxon>
        <taxon>Stramenopiles</taxon>
        <taxon>Oomycota</taxon>
        <taxon>Peronosporomycetes</taxon>
        <taxon>Pythiales</taxon>
        <taxon>Pythiaceae</taxon>
        <taxon>Globisporangium</taxon>
    </lineage>
</organism>
<dbReference type="Gene3D" id="3.40.50.1000">
    <property type="entry name" value="HAD superfamily/HAD-like"/>
    <property type="match status" value="1"/>
</dbReference>
<evidence type="ECO:0000313" key="2">
    <source>
        <dbReference type="Proteomes" id="UP000019132"/>
    </source>
</evidence>
<dbReference type="InterPro" id="IPR023214">
    <property type="entry name" value="HAD_sf"/>
</dbReference>
<dbReference type="EnsemblProtists" id="PYU1_T003303">
    <property type="protein sequence ID" value="PYU1_T003303"/>
    <property type="gene ID" value="PYU1_G003294"/>
</dbReference>
<accession>K3WEB2</accession>
<dbReference type="InterPro" id="IPR050967">
    <property type="entry name" value="Thiamine_Salvage_TenA"/>
</dbReference>
<dbReference type="GO" id="GO:0005829">
    <property type="term" value="C:cytosol"/>
    <property type="evidence" value="ECO:0007669"/>
    <property type="project" value="TreeGrafter"/>
</dbReference>
<dbReference type="InParanoid" id="K3WEB2"/>
<dbReference type="EMBL" id="GL376603">
    <property type="status" value="NOT_ANNOTATED_CDS"/>
    <property type="molecule type" value="Genomic_DNA"/>
</dbReference>
<sequence length="288" mass="31642">MASRRRVVLCADFDQTLTVNDTIALLFQSASMRQPTALAREQHAARVQQLVAQYSREMSAFLAEKNGFNRRREGASAQYNASERLHQCFDREGLRAFLKGYARVDMASLQRVMDTYLLEGIRPKDLEENATRIELMDGCLDVLTSVSRIGAAYVISSNWSIQMLHAALHSGPQESEQVIVKVIANDLEMNAEGEATGKIDLRVQSPQDKADWLQRIRVQERTGADGSDKDDPCVVFIGDSANDLLAMVEADVGISLAVGADASVYKVANHFGATFQPIGTEATATLAD</sequence>
<dbReference type="PROSITE" id="PS01229">
    <property type="entry name" value="COF_2"/>
    <property type="match status" value="1"/>
</dbReference>
<dbReference type="PANTHER" id="PTHR43198">
    <property type="entry name" value="BIFUNCTIONAL TH2 PROTEIN"/>
    <property type="match status" value="1"/>
</dbReference>
<dbReference type="VEuPathDB" id="FungiDB:PYU1_G003294"/>
<reference evidence="2" key="2">
    <citation type="submission" date="2010-04" db="EMBL/GenBank/DDBJ databases">
        <authorList>
            <person name="Buell R."/>
            <person name="Hamilton J."/>
            <person name="Hostetler J."/>
        </authorList>
    </citation>
    <scope>NUCLEOTIDE SEQUENCE [LARGE SCALE GENOMIC DNA]</scope>
    <source>
        <strain evidence="2">DAOM:BR144</strain>
    </source>
</reference>
<dbReference type="InterPro" id="IPR036412">
    <property type="entry name" value="HAD-like_sf"/>
</dbReference>
<protein>
    <submittedName>
        <fullName evidence="1">Uncharacterized protein</fullName>
    </submittedName>
</protein>
<dbReference type="eggNOG" id="ENOG502R90Y">
    <property type="taxonomic scope" value="Eukaryota"/>
</dbReference>